<accession>A0A2H6KG33</accession>
<keyword evidence="2" id="KW-0812">Transmembrane</keyword>
<feature type="compositionally biased region" description="Gly residues" evidence="1">
    <location>
        <begin position="563"/>
        <end position="581"/>
    </location>
</feature>
<feature type="compositionally biased region" description="Gly residues" evidence="1">
    <location>
        <begin position="605"/>
        <end position="617"/>
    </location>
</feature>
<organism evidence="3 4">
    <name type="scientific">Babesia ovata</name>
    <dbReference type="NCBI Taxonomy" id="189622"/>
    <lineage>
        <taxon>Eukaryota</taxon>
        <taxon>Sar</taxon>
        <taxon>Alveolata</taxon>
        <taxon>Apicomplexa</taxon>
        <taxon>Aconoidasida</taxon>
        <taxon>Piroplasmida</taxon>
        <taxon>Babesiidae</taxon>
        <taxon>Babesia</taxon>
    </lineage>
</organism>
<dbReference type="Proteomes" id="UP000236319">
    <property type="component" value="Unassembled WGS sequence"/>
</dbReference>
<feature type="compositionally biased region" description="Pro residues" evidence="1">
    <location>
        <begin position="505"/>
        <end position="526"/>
    </location>
</feature>
<dbReference type="EMBL" id="BDSA01000003">
    <property type="protein sequence ID" value="GBE61951.1"/>
    <property type="molecule type" value="Genomic_DNA"/>
</dbReference>
<keyword evidence="4" id="KW-1185">Reference proteome</keyword>
<dbReference type="VEuPathDB" id="PiroplasmaDB:BOVATA_034440"/>
<keyword evidence="2" id="KW-0472">Membrane</keyword>
<comment type="caution">
    <text evidence="3">The sequence shown here is derived from an EMBL/GenBank/DDBJ whole genome shotgun (WGS) entry which is preliminary data.</text>
</comment>
<feature type="compositionally biased region" description="Low complexity" evidence="1">
    <location>
        <begin position="536"/>
        <end position="545"/>
    </location>
</feature>
<feature type="compositionally biased region" description="Low complexity" evidence="1">
    <location>
        <begin position="592"/>
        <end position="604"/>
    </location>
</feature>
<feature type="compositionally biased region" description="Low complexity" evidence="1">
    <location>
        <begin position="553"/>
        <end position="562"/>
    </location>
</feature>
<reference evidence="3 4" key="1">
    <citation type="journal article" date="2017" name="BMC Genomics">
        <title>Whole-genome assembly of Babesia ovata and comparative genomics between closely related pathogens.</title>
        <authorList>
            <person name="Yamagishi J."/>
            <person name="Asada M."/>
            <person name="Hakimi H."/>
            <person name="Tanaka T.Q."/>
            <person name="Sugimoto C."/>
            <person name="Kawazu S."/>
        </authorList>
    </citation>
    <scope>NUCLEOTIDE SEQUENCE [LARGE SCALE GENOMIC DNA]</scope>
    <source>
        <strain evidence="3 4">Miyake</strain>
    </source>
</reference>
<dbReference type="GeneID" id="39875721"/>
<feature type="region of interest" description="Disordered" evidence="1">
    <location>
        <begin position="669"/>
        <end position="698"/>
    </location>
</feature>
<feature type="compositionally biased region" description="Polar residues" evidence="1">
    <location>
        <begin position="422"/>
        <end position="444"/>
    </location>
</feature>
<feature type="transmembrane region" description="Helical" evidence="2">
    <location>
        <begin position="1447"/>
        <end position="1468"/>
    </location>
</feature>
<dbReference type="RefSeq" id="XP_028868194.1">
    <property type="nucleotide sequence ID" value="XM_029012361.1"/>
</dbReference>
<evidence type="ECO:0000256" key="2">
    <source>
        <dbReference type="SAM" id="Phobius"/>
    </source>
</evidence>
<name>A0A2H6KG33_9APIC</name>
<protein>
    <submittedName>
        <fullName evidence="3">Ribosome-binding protein 1</fullName>
    </submittedName>
</protein>
<sequence length="1516" mass="167297">MTAHGVKLDTLKDCFKFLQWLKNNGDKQGQVTDALFKRIATYYNNPGFKVLLPDSLNDFLRHVSELHDQISKNTDLGDYKKHSADDIVKAFSDCLPKVHAALSLLLFHVDYTYGGVGGGTWKEFETQGNVSLGNGLKMFFTGFNGVIDGGFKPDELQNVQGKTLAENLNNALKRTTITPDLFTSVLFNNLVKDDWHDLDAGNVLLLLWAFCGYVQSHEKDNHGLKEKLQEELRRKNMCFRWQALVRHCKLLEKELSKLFGSDENQGAFSTTGRAFDPTALKPDAFAGAFERWFTRHWTEMTGALEKIRGSVEDFAENHAEFTPESLYPYGIVLNKDQRDKWPEGLKNLHGVLDVLGNSDEGDLKTLKDILNGYTCPAQPPPKKPEVTKAEAAKPTATEDTEAQNQGKKADGTPNQGKKAEGAQNQGKKSEGAQNQGKKSEGTPNQSKDQSDISSSDSASGDSAAPASPSGKDGAPGKPGPSGPAAPASPKLTTSQVQQPVQPQQPLQPQPQQPPLPPPPPPLPGSPGKPGLGGPGSSSVVTSSQQPIPPPVTSPTQSPSVGGPDSGPAGGKGAGQDGGKGVGQPTSQDADHSSSSLATASDTTAAGGGGSGQSGVGGVRKLSPEEKHSAELKKILDNNEHIFKNQEAKRKKDADYWEAKIIALEEENYKKQQQQKLQRRLRNRHQNHGPSAPHNQPGINVAVSSNGRRLNWRHPIDLHGTKQGRKSTDVQVLHGTTMPDEPIPDQTEHEKEYSATVKRNAHKWQADRKKIFKELQKDMERRIEHQKDADMHDASRKNLLSDLWQVGDFDIYTPPPSEPVDIFDFSVVDSVDHTKQQMQDASSNARYISEPAAPLVSLEITKPPMQDLYDNDDREAQGTDPTETADAVQTAVIGIDPFLDVFEDEFEIKIPTPPPKTEDPEIDLYIDVSKPILQDLVHDFDFDDDSTYIQDDTLSNTVAPYKSAVSLNVLPPEAKQLPPPTTDFNPDNIIRQNIQMCIPDWSTKTPTHDATDIPETELFPSEAPRTVRDMLIWMAGLQNPKHQDTLTQCITNAFKRSDDVYSDLTLPVNGADITAKDVIDILQLAATFAASVLNSIAPKWRMAVSSVTSASKDPDCCALLCQLRDYVYACCHQLTFLKSQCSRNESEGGWQDCQYGHAVSPQKSPLQDFLTDAPDSKFETHPFDPCNICLKSRVKMGFREEHLPKTQQTGKDISTILSPTCGGEDPLLTLTSYLTCITRRTPRTTGELVSFFHNFGNSLYKPPSGLSKLGSALSSQHDHCPDWDRLKDADFNAVKGVRGSATPNSIHDKDHPNTLSSLLGCGIDNANCPQHMKPITHRAYALYSKAFTHHYLGWTAYLADRLWESLEKLHYDLEKLQCHDSKSKPLHQCDKAMPLLYSHGLTPPEGTLQSSLTCSGLIYKLEQVVAGKPIASLITAMDTFLYCIRAPFLYTALTLWLTATLYILHSLLYRMDVLRIRSHLLTFRISHLIDVKALLAGSRKMLSLYKDVDYFDDDFHS</sequence>
<evidence type="ECO:0000313" key="4">
    <source>
        <dbReference type="Proteomes" id="UP000236319"/>
    </source>
</evidence>
<gene>
    <name evidence="3" type="ORF">BOVATA_034440</name>
</gene>
<evidence type="ECO:0000313" key="3">
    <source>
        <dbReference type="EMBL" id="GBE61951.1"/>
    </source>
</evidence>
<feature type="compositionally biased region" description="Basic residues" evidence="1">
    <location>
        <begin position="676"/>
        <end position="686"/>
    </location>
</feature>
<proteinExistence type="predicted"/>
<feature type="compositionally biased region" description="Basic and acidic residues" evidence="1">
    <location>
        <begin position="382"/>
        <end position="391"/>
    </location>
</feature>
<keyword evidence="2" id="KW-1133">Transmembrane helix</keyword>
<evidence type="ECO:0000256" key="1">
    <source>
        <dbReference type="SAM" id="MobiDB-lite"/>
    </source>
</evidence>
<feature type="compositionally biased region" description="Low complexity" evidence="1">
    <location>
        <begin position="484"/>
        <end position="504"/>
    </location>
</feature>
<feature type="region of interest" description="Disordered" evidence="1">
    <location>
        <begin position="374"/>
        <end position="629"/>
    </location>
</feature>
<feature type="compositionally biased region" description="Low complexity" evidence="1">
    <location>
        <begin position="445"/>
        <end position="472"/>
    </location>
</feature>